<name>A0A8H4QMS2_9AGAR</name>
<keyword evidence="2" id="KW-0285">Flavoprotein</keyword>
<dbReference type="PANTHER" id="PTHR43706:SF17">
    <property type="entry name" value="NADH DEHYDROGENASE (EUROFUNG)"/>
    <property type="match status" value="1"/>
</dbReference>
<dbReference type="AlphaFoldDB" id="A0A8H4QMS2"/>
<evidence type="ECO:0000256" key="5">
    <source>
        <dbReference type="ARBA" id="ARBA00023027"/>
    </source>
</evidence>
<evidence type="ECO:0000259" key="6">
    <source>
        <dbReference type="Pfam" id="PF07992"/>
    </source>
</evidence>
<evidence type="ECO:0000313" key="8">
    <source>
        <dbReference type="EMBL" id="KAF4613162.1"/>
    </source>
</evidence>
<evidence type="ECO:0000256" key="1">
    <source>
        <dbReference type="ARBA" id="ARBA00005272"/>
    </source>
</evidence>
<evidence type="ECO:0000256" key="4">
    <source>
        <dbReference type="ARBA" id="ARBA00023002"/>
    </source>
</evidence>
<dbReference type="InterPro" id="IPR054585">
    <property type="entry name" value="NDH2-like_C"/>
</dbReference>
<dbReference type="SUPFAM" id="SSF51905">
    <property type="entry name" value="FAD/NAD(P)-binding domain"/>
    <property type="match status" value="2"/>
</dbReference>
<dbReference type="PANTHER" id="PTHR43706">
    <property type="entry name" value="NADH DEHYDROGENASE"/>
    <property type="match status" value="1"/>
</dbReference>
<reference evidence="8 9" key="1">
    <citation type="submission" date="2019-12" db="EMBL/GenBank/DDBJ databases">
        <authorList>
            <person name="Floudas D."/>
            <person name="Bentzer J."/>
            <person name="Ahren D."/>
            <person name="Johansson T."/>
            <person name="Persson P."/>
            <person name="Tunlid A."/>
        </authorList>
    </citation>
    <scope>NUCLEOTIDE SEQUENCE [LARGE SCALE GENOMIC DNA]</scope>
    <source>
        <strain evidence="8 9">CBS 102.39</strain>
    </source>
</reference>
<dbReference type="Pfam" id="PF22366">
    <property type="entry name" value="NDH2_C"/>
    <property type="match status" value="1"/>
</dbReference>
<sequence>MNPSLLQNRSVLQPVSRVCFRFSQTQTRQFSLTTGRGKERVVILGSGWGGYNVLRGIDKKRWDVTVVSPNNYFNFTPLLAGTAVGTLEFRCAIEPVRRYTPQVSYYQAWCDEIDFERKMLKCTPATRPFDAESTGNLDVLPSNPGPPFTLHYDKLIVAVGAYSQTFNVPGVKEHAHFLKDVKDARKIRGRILECFEQANQPFMSDIQRRNLLNFCIVGGGPTGIEFAAELHDLIHTDITKHYRSLARLSKITIYDVAPSILGSFDQSLRAYTEKTLSREGIRILTNHHVERIENGKMIVKEKGEVPFGLLVWSTGLAPNPLVNAVSVVKKDKRNTSLVTDENLNVIMEDGKPNPDIWAIGDAAQVDGARLPATAQVAAQKAKYIVKKMNKLAKGQEHNEKFEFHNQGSLAYIGNWKAIYDKPSENGSSDGFMQKETGRVAWLLWRSAYFTMTLSLRNKILVPTYWFVVFFLFKIAWAEHNLPTTHQVPELDIRS</sequence>
<dbReference type="Gene3D" id="3.50.50.100">
    <property type="match status" value="1"/>
</dbReference>
<dbReference type="GO" id="GO:0003954">
    <property type="term" value="F:NADH dehydrogenase activity"/>
    <property type="evidence" value="ECO:0007669"/>
    <property type="project" value="InterPro"/>
</dbReference>
<comment type="caution">
    <text evidence="8">The sequence shown here is derived from an EMBL/GenBank/DDBJ whole genome shotgun (WGS) entry which is preliminary data.</text>
</comment>
<evidence type="ECO:0000313" key="9">
    <source>
        <dbReference type="Proteomes" id="UP000521872"/>
    </source>
</evidence>
<gene>
    <name evidence="8" type="ORF">D9613_011102</name>
</gene>
<dbReference type="PRINTS" id="PR00368">
    <property type="entry name" value="FADPNR"/>
</dbReference>
<protein>
    <recommendedName>
        <fullName evidence="10">FAD/NAD(P)-binding domain-containing protein</fullName>
    </recommendedName>
</protein>
<dbReference type="EMBL" id="JAACJL010000046">
    <property type="protein sequence ID" value="KAF4613162.1"/>
    <property type="molecule type" value="Genomic_DNA"/>
</dbReference>
<evidence type="ECO:0000256" key="3">
    <source>
        <dbReference type="ARBA" id="ARBA00022827"/>
    </source>
</evidence>
<dbReference type="GO" id="GO:0005739">
    <property type="term" value="C:mitochondrion"/>
    <property type="evidence" value="ECO:0007669"/>
    <property type="project" value="TreeGrafter"/>
</dbReference>
<keyword evidence="3" id="KW-0274">FAD</keyword>
<feature type="domain" description="External alternative NADH-ubiquinone oxidoreductase-like C-terminal" evidence="7">
    <location>
        <begin position="406"/>
        <end position="469"/>
    </location>
</feature>
<keyword evidence="4" id="KW-0560">Oxidoreductase</keyword>
<dbReference type="Pfam" id="PF07992">
    <property type="entry name" value="Pyr_redox_2"/>
    <property type="match status" value="1"/>
</dbReference>
<dbReference type="InterPro" id="IPR045024">
    <property type="entry name" value="NDH-2"/>
</dbReference>
<dbReference type="Proteomes" id="UP000521872">
    <property type="component" value="Unassembled WGS sequence"/>
</dbReference>
<evidence type="ECO:0008006" key="10">
    <source>
        <dbReference type="Google" id="ProtNLM"/>
    </source>
</evidence>
<dbReference type="InterPro" id="IPR036188">
    <property type="entry name" value="FAD/NAD-bd_sf"/>
</dbReference>
<dbReference type="InterPro" id="IPR023753">
    <property type="entry name" value="FAD/NAD-binding_dom"/>
</dbReference>
<evidence type="ECO:0000259" key="7">
    <source>
        <dbReference type="Pfam" id="PF22366"/>
    </source>
</evidence>
<evidence type="ECO:0000256" key="2">
    <source>
        <dbReference type="ARBA" id="ARBA00022630"/>
    </source>
</evidence>
<keyword evidence="5" id="KW-0520">NAD</keyword>
<accession>A0A8H4QMS2</accession>
<organism evidence="8 9">
    <name type="scientific">Agrocybe pediades</name>
    <dbReference type="NCBI Taxonomy" id="84607"/>
    <lineage>
        <taxon>Eukaryota</taxon>
        <taxon>Fungi</taxon>
        <taxon>Dikarya</taxon>
        <taxon>Basidiomycota</taxon>
        <taxon>Agaricomycotina</taxon>
        <taxon>Agaricomycetes</taxon>
        <taxon>Agaricomycetidae</taxon>
        <taxon>Agaricales</taxon>
        <taxon>Agaricineae</taxon>
        <taxon>Strophariaceae</taxon>
        <taxon>Agrocybe</taxon>
    </lineage>
</organism>
<comment type="similarity">
    <text evidence="1">Belongs to the NADH dehydrogenase family.</text>
</comment>
<feature type="domain" description="FAD/NAD(P)-binding" evidence="6">
    <location>
        <begin position="40"/>
        <end position="381"/>
    </location>
</feature>
<keyword evidence="9" id="KW-1185">Reference proteome</keyword>
<proteinExistence type="inferred from homology"/>